<accession>A0A0L0C8E1</accession>
<evidence type="ECO:0000313" key="1">
    <source>
        <dbReference type="EMBL" id="KNC28708.1"/>
    </source>
</evidence>
<comment type="caution">
    <text evidence="1">The sequence shown here is derived from an EMBL/GenBank/DDBJ whole genome shotgun (WGS) entry which is preliminary data.</text>
</comment>
<reference evidence="1 2" key="1">
    <citation type="journal article" date="2015" name="Nat. Commun.">
        <title>Lucilia cuprina genome unlocks parasitic fly biology to underpin future interventions.</title>
        <authorList>
            <person name="Anstead C.A."/>
            <person name="Korhonen P.K."/>
            <person name="Young N.D."/>
            <person name="Hall R.S."/>
            <person name="Jex A.R."/>
            <person name="Murali S.C."/>
            <person name="Hughes D.S."/>
            <person name="Lee S.F."/>
            <person name="Perry T."/>
            <person name="Stroehlein A.J."/>
            <person name="Ansell B.R."/>
            <person name="Breugelmans B."/>
            <person name="Hofmann A."/>
            <person name="Qu J."/>
            <person name="Dugan S."/>
            <person name="Lee S.L."/>
            <person name="Chao H."/>
            <person name="Dinh H."/>
            <person name="Han Y."/>
            <person name="Doddapaneni H.V."/>
            <person name="Worley K.C."/>
            <person name="Muzny D.M."/>
            <person name="Ioannidis P."/>
            <person name="Waterhouse R.M."/>
            <person name="Zdobnov E.M."/>
            <person name="James P.J."/>
            <person name="Bagnall N.H."/>
            <person name="Kotze A.C."/>
            <person name="Gibbs R.A."/>
            <person name="Richards S."/>
            <person name="Batterham P."/>
            <person name="Gasser R.B."/>
        </authorList>
    </citation>
    <scope>NUCLEOTIDE SEQUENCE [LARGE SCALE GENOMIC DNA]</scope>
    <source>
        <strain evidence="1 2">LS</strain>
        <tissue evidence="1">Full body</tissue>
    </source>
</reference>
<organism evidence="1 2">
    <name type="scientific">Lucilia cuprina</name>
    <name type="common">Green bottle fly</name>
    <name type="synonym">Australian sheep blowfly</name>
    <dbReference type="NCBI Taxonomy" id="7375"/>
    <lineage>
        <taxon>Eukaryota</taxon>
        <taxon>Metazoa</taxon>
        <taxon>Ecdysozoa</taxon>
        <taxon>Arthropoda</taxon>
        <taxon>Hexapoda</taxon>
        <taxon>Insecta</taxon>
        <taxon>Pterygota</taxon>
        <taxon>Neoptera</taxon>
        <taxon>Endopterygota</taxon>
        <taxon>Diptera</taxon>
        <taxon>Brachycera</taxon>
        <taxon>Muscomorpha</taxon>
        <taxon>Oestroidea</taxon>
        <taxon>Calliphoridae</taxon>
        <taxon>Luciliinae</taxon>
        <taxon>Lucilia</taxon>
    </lineage>
</organism>
<dbReference type="Proteomes" id="UP000037069">
    <property type="component" value="Unassembled WGS sequence"/>
</dbReference>
<dbReference type="EMBL" id="JRES01000753">
    <property type="protein sequence ID" value="KNC28708.1"/>
    <property type="molecule type" value="Genomic_DNA"/>
</dbReference>
<evidence type="ECO:0000313" key="2">
    <source>
        <dbReference type="Proteomes" id="UP000037069"/>
    </source>
</evidence>
<keyword evidence="2" id="KW-1185">Reference proteome</keyword>
<name>A0A0L0C8E1_LUCCU</name>
<dbReference type="OrthoDB" id="7921910at2759"/>
<dbReference type="OMA" id="IRMLAMS"/>
<gene>
    <name evidence="1" type="ORF">FF38_09430</name>
</gene>
<protein>
    <submittedName>
        <fullName evidence="1">Uncharacterized protein</fullName>
    </submittedName>
</protein>
<proteinExistence type="predicted"/>
<dbReference type="AlphaFoldDB" id="A0A0L0C8E1"/>
<sequence>MHCKSQTVIPKCSLYAKTFKKTQIPVYDAFGPFPDEPLMSGIDRVLFFFGGGRVQKYFNSEYTTIEQASKSGCSSVVKFESCCKDQHNKGFEKCLVRNSPTYSVIQNCKCCQCDVCPQKSSIFRDSRLSPRICIKENTSSRDSKKIGIPLRALKRSFSLCSLACRKLKEKLSLALPSTMVTPIIAPHWLWTKVENYSNGCQVYEIFKNSTITTHPTKFDTCRASKIIFVILPTGIIMPFETLPRH</sequence>